<proteinExistence type="predicted"/>
<dbReference type="EMBL" id="SIXH01000429">
    <property type="protein sequence ID" value="TBO55855.1"/>
    <property type="molecule type" value="Genomic_DNA"/>
</dbReference>
<feature type="region of interest" description="Disordered" evidence="1">
    <location>
        <begin position="144"/>
        <end position="164"/>
    </location>
</feature>
<feature type="region of interest" description="Disordered" evidence="1">
    <location>
        <begin position="69"/>
        <end position="106"/>
    </location>
</feature>
<evidence type="ECO:0000313" key="3">
    <source>
        <dbReference type="EMBL" id="TBO55855.1"/>
    </source>
</evidence>
<evidence type="ECO:0000313" key="4">
    <source>
        <dbReference type="Proteomes" id="UP000292452"/>
    </source>
</evidence>
<dbReference type="Pfam" id="PF13930">
    <property type="entry name" value="Endonuclea_NS_2"/>
    <property type="match status" value="1"/>
</dbReference>
<dbReference type="InterPro" id="IPR044929">
    <property type="entry name" value="DNA/RNA_non-sp_Endonuclease_sf"/>
</dbReference>
<feature type="region of interest" description="Disordered" evidence="1">
    <location>
        <begin position="1"/>
        <end position="49"/>
    </location>
</feature>
<evidence type="ECO:0000256" key="1">
    <source>
        <dbReference type="SAM" id="MobiDB-lite"/>
    </source>
</evidence>
<feature type="domain" description="Type VII secretion system protein EssD-like" evidence="2">
    <location>
        <begin position="130"/>
        <end position="248"/>
    </location>
</feature>
<reference evidence="3 4" key="1">
    <citation type="submission" date="2019-02" db="EMBL/GenBank/DDBJ databases">
        <title>Draft Genome Sequence of Streptomyces sp. AM-2504, identified by 16S rRNA comparative analysis as a Streptomyces Kasugaensis strain.</title>
        <authorList>
            <person name="Napolioni V."/>
            <person name="Giuliodori A.M."/>
            <person name="Spurio R."/>
            <person name="Fabbretti A."/>
        </authorList>
    </citation>
    <scope>NUCLEOTIDE SEQUENCE [LARGE SCALE GENOMIC DNA]</scope>
    <source>
        <strain evidence="3 4">AM-2504</strain>
    </source>
</reference>
<organism evidence="3 4">
    <name type="scientific">Streptomyces kasugaensis</name>
    <dbReference type="NCBI Taxonomy" id="1946"/>
    <lineage>
        <taxon>Bacteria</taxon>
        <taxon>Bacillati</taxon>
        <taxon>Actinomycetota</taxon>
        <taxon>Actinomycetes</taxon>
        <taxon>Kitasatosporales</taxon>
        <taxon>Streptomycetaceae</taxon>
        <taxon>Streptomyces</taxon>
    </lineage>
</organism>
<dbReference type="Proteomes" id="UP000292452">
    <property type="component" value="Unassembled WGS sequence"/>
</dbReference>
<name>A0A4Q9HMM3_STRKA</name>
<evidence type="ECO:0000259" key="2">
    <source>
        <dbReference type="Pfam" id="PF13930"/>
    </source>
</evidence>
<dbReference type="Gene3D" id="3.40.570.10">
    <property type="entry name" value="Extracellular Endonuclease, subunit A"/>
    <property type="match status" value="1"/>
</dbReference>
<sequence length="279" mass="30520">MRTKARPVSPPRPPIPKNPNRGKHPKPAPNRPVPKPDWDPGGGQWKPGDGWNVVLGALHMVEMLGDTQYTPDALDDPTVHPIPENNPGGKNDGRLREDNQCDIGPGTSATGHAVYLPRERYYDSFEGSEQCRATGVYALLDKSDYNPGRKAPGSNTNDSTQPPGLREIEAQRHDSANGHLIPAATMGSGIDLRNLVAEYQKTNSPYLSAGVESDIRKAIKADKHLELSIIPHYDRKESGIPTRIEYNYSVLEDGIRKHCVIRQSPTGGTTTGSANCPRR</sequence>
<dbReference type="AlphaFoldDB" id="A0A4Q9HMM3"/>
<keyword evidence="4" id="KW-1185">Reference proteome</keyword>
<feature type="compositionally biased region" description="Pro residues" evidence="1">
    <location>
        <begin position="8"/>
        <end position="17"/>
    </location>
</feature>
<gene>
    <name evidence="3" type="ORF">EYS09_31000</name>
</gene>
<comment type="caution">
    <text evidence="3">The sequence shown here is derived from an EMBL/GenBank/DDBJ whole genome shotgun (WGS) entry which is preliminary data.</text>
</comment>
<protein>
    <recommendedName>
        <fullName evidence="2">Type VII secretion system protein EssD-like domain-containing protein</fullName>
    </recommendedName>
</protein>
<feature type="compositionally biased region" description="Polar residues" evidence="1">
    <location>
        <begin position="153"/>
        <end position="162"/>
    </location>
</feature>
<dbReference type="InterPro" id="IPR044927">
    <property type="entry name" value="Endonuclea_NS_2"/>
</dbReference>
<accession>A0A4Q9HMM3</accession>